<keyword evidence="8" id="KW-0805">Transcription regulation</keyword>
<dbReference type="GO" id="GO:0000981">
    <property type="term" value="F:DNA-binding transcription factor activity, RNA polymerase II-specific"/>
    <property type="evidence" value="ECO:0007669"/>
    <property type="project" value="TreeGrafter"/>
</dbReference>
<evidence type="ECO:0000256" key="8">
    <source>
        <dbReference type="ARBA" id="ARBA00023015"/>
    </source>
</evidence>
<evidence type="ECO:0000259" key="15">
    <source>
        <dbReference type="PROSITE" id="PS50804"/>
    </source>
</evidence>
<dbReference type="Gene3D" id="1.10.4020.10">
    <property type="entry name" value="DNA breaking-rejoining enzymes"/>
    <property type="match status" value="1"/>
</dbReference>
<evidence type="ECO:0000256" key="11">
    <source>
        <dbReference type="ARBA" id="ARBA00023242"/>
    </source>
</evidence>
<evidence type="ECO:0000256" key="7">
    <source>
        <dbReference type="ARBA" id="ARBA00022833"/>
    </source>
</evidence>
<evidence type="ECO:0000256" key="1">
    <source>
        <dbReference type="ARBA" id="ARBA00003767"/>
    </source>
</evidence>
<dbReference type="FunFam" id="1.10.4020.10:FF:000001">
    <property type="entry name" value="zinc finger protein 263 isoform X1"/>
    <property type="match status" value="1"/>
</dbReference>
<dbReference type="Pfam" id="PF13912">
    <property type="entry name" value="zf-C2H2_6"/>
    <property type="match status" value="1"/>
</dbReference>
<dbReference type="FunFam" id="3.30.160.60:FF:001732">
    <property type="entry name" value="Zgc:162936"/>
    <property type="match status" value="1"/>
</dbReference>
<dbReference type="AlphaFoldDB" id="A0A8B7TYV1"/>
<dbReference type="OrthoDB" id="6077919at2759"/>
<dbReference type="FunFam" id="3.30.160.60:FF:000643">
    <property type="entry name" value="Zinc finger protein 668"/>
    <property type="match status" value="1"/>
</dbReference>
<dbReference type="PROSITE" id="PS50804">
    <property type="entry name" value="SCAN_BOX"/>
    <property type="match status" value="1"/>
</dbReference>
<dbReference type="InterPro" id="IPR036236">
    <property type="entry name" value="Znf_C2H2_sf"/>
</dbReference>
<keyword evidence="5" id="KW-0677">Repeat</keyword>
<comment type="subcellular location">
    <subcellularLocation>
        <location evidence="2 13">Nucleus</location>
    </subcellularLocation>
</comment>
<dbReference type="GO" id="GO:0005634">
    <property type="term" value="C:nucleus"/>
    <property type="evidence" value="ECO:0007669"/>
    <property type="project" value="UniProtKB-SubCell"/>
</dbReference>
<feature type="domain" description="C2H2-type" evidence="14">
    <location>
        <begin position="497"/>
        <end position="524"/>
    </location>
</feature>
<comment type="function">
    <text evidence="1">May be involved in transcriptional regulation.</text>
</comment>
<dbReference type="Gene3D" id="3.30.160.60">
    <property type="entry name" value="Classic Zinc Finger"/>
    <property type="match status" value="7"/>
</dbReference>
<evidence type="ECO:0000256" key="2">
    <source>
        <dbReference type="ARBA" id="ARBA00004123"/>
    </source>
</evidence>
<gene>
    <name evidence="16" type="primary">LOC109679916</name>
</gene>
<dbReference type="SMART" id="SM00355">
    <property type="entry name" value="ZnF_C2H2"/>
    <property type="match status" value="7"/>
</dbReference>
<evidence type="ECO:0000259" key="14">
    <source>
        <dbReference type="PROSITE" id="PS50157"/>
    </source>
</evidence>
<dbReference type="FunFam" id="3.30.160.60:FF:000070">
    <property type="entry name" value="zinc finger protein 689 isoform X1"/>
    <property type="match status" value="1"/>
</dbReference>
<feature type="domain" description="C2H2-type" evidence="14">
    <location>
        <begin position="330"/>
        <end position="357"/>
    </location>
</feature>
<organism evidence="16">
    <name type="scientific">Castor canadensis</name>
    <name type="common">American beaver</name>
    <dbReference type="NCBI Taxonomy" id="51338"/>
    <lineage>
        <taxon>Eukaryota</taxon>
        <taxon>Metazoa</taxon>
        <taxon>Chordata</taxon>
        <taxon>Craniata</taxon>
        <taxon>Vertebrata</taxon>
        <taxon>Euteleostomi</taxon>
        <taxon>Mammalia</taxon>
        <taxon>Eutheria</taxon>
        <taxon>Euarchontoglires</taxon>
        <taxon>Glires</taxon>
        <taxon>Rodentia</taxon>
        <taxon>Castorimorpha</taxon>
        <taxon>Castoridae</taxon>
        <taxon>Castor</taxon>
    </lineage>
</organism>
<keyword evidence="6 12" id="KW-0863">Zinc-finger</keyword>
<dbReference type="RefSeq" id="XP_020010550.1">
    <property type="nucleotide sequence ID" value="XM_020154961.1"/>
</dbReference>
<evidence type="ECO:0000256" key="13">
    <source>
        <dbReference type="PROSITE-ProRule" id="PRU00187"/>
    </source>
</evidence>
<dbReference type="FunFam" id="3.30.160.60:FF:000060">
    <property type="entry name" value="zinc finger protein 436"/>
    <property type="match status" value="1"/>
</dbReference>
<dbReference type="CDD" id="cd07936">
    <property type="entry name" value="SCAN"/>
    <property type="match status" value="1"/>
</dbReference>
<dbReference type="GO" id="GO:0045893">
    <property type="term" value="P:positive regulation of DNA-templated transcription"/>
    <property type="evidence" value="ECO:0007669"/>
    <property type="project" value="UniProtKB-ARBA"/>
</dbReference>
<dbReference type="SUPFAM" id="SSF47353">
    <property type="entry name" value="Retrovirus capsid dimerization domain-like"/>
    <property type="match status" value="1"/>
</dbReference>
<keyword evidence="11 13" id="KW-0539">Nucleus</keyword>
<dbReference type="SUPFAM" id="SSF57667">
    <property type="entry name" value="beta-beta-alpha zinc fingers"/>
    <property type="match status" value="4"/>
</dbReference>
<evidence type="ECO:0000256" key="5">
    <source>
        <dbReference type="ARBA" id="ARBA00022737"/>
    </source>
</evidence>
<evidence type="ECO:0000313" key="16">
    <source>
        <dbReference type="RefSeq" id="XP_020010550.1"/>
    </source>
</evidence>
<dbReference type="Pfam" id="PF00096">
    <property type="entry name" value="zf-C2H2"/>
    <property type="match status" value="5"/>
</dbReference>
<feature type="domain" description="C2H2-type" evidence="14">
    <location>
        <begin position="441"/>
        <end position="468"/>
    </location>
</feature>
<feature type="domain" description="C2H2-type" evidence="14">
    <location>
        <begin position="413"/>
        <end position="440"/>
    </location>
</feature>
<proteinExistence type="inferred from homology"/>
<dbReference type="GO" id="GO:0008270">
    <property type="term" value="F:zinc ion binding"/>
    <property type="evidence" value="ECO:0007669"/>
    <property type="project" value="UniProtKB-KW"/>
</dbReference>
<keyword evidence="4" id="KW-0479">Metal-binding</keyword>
<dbReference type="PROSITE" id="PS50157">
    <property type="entry name" value="ZINC_FINGER_C2H2_2"/>
    <property type="match status" value="7"/>
</dbReference>
<evidence type="ECO:0000256" key="12">
    <source>
        <dbReference type="PROSITE-ProRule" id="PRU00042"/>
    </source>
</evidence>
<accession>A0A8B7TYV1</accession>
<name>A0A8B7TYV1_CASCN</name>
<feature type="domain" description="C2H2-type" evidence="14">
    <location>
        <begin position="358"/>
        <end position="385"/>
    </location>
</feature>
<dbReference type="PANTHER" id="PTHR23226">
    <property type="entry name" value="ZINC FINGER AND SCAN DOMAIN-CONTAINING"/>
    <property type="match status" value="1"/>
</dbReference>
<feature type="domain" description="C2H2-type" evidence="14">
    <location>
        <begin position="469"/>
        <end position="496"/>
    </location>
</feature>
<evidence type="ECO:0000256" key="6">
    <source>
        <dbReference type="ARBA" id="ARBA00022771"/>
    </source>
</evidence>
<evidence type="ECO:0000256" key="10">
    <source>
        <dbReference type="ARBA" id="ARBA00023163"/>
    </source>
</evidence>
<dbReference type="Pfam" id="PF02023">
    <property type="entry name" value="SCAN"/>
    <property type="match status" value="1"/>
</dbReference>
<dbReference type="InterPro" id="IPR003309">
    <property type="entry name" value="SCAN_dom"/>
</dbReference>
<dbReference type="PROSITE" id="PS00028">
    <property type="entry name" value="ZINC_FINGER_C2H2_1"/>
    <property type="match status" value="7"/>
</dbReference>
<evidence type="ECO:0000256" key="4">
    <source>
        <dbReference type="ARBA" id="ARBA00022723"/>
    </source>
</evidence>
<feature type="domain" description="C2H2-type" evidence="14">
    <location>
        <begin position="386"/>
        <end position="413"/>
    </location>
</feature>
<dbReference type="FunFam" id="3.30.160.60:FF:002343">
    <property type="entry name" value="Zinc finger protein 33A"/>
    <property type="match status" value="1"/>
</dbReference>
<keyword evidence="9" id="KW-0238">DNA-binding</keyword>
<evidence type="ECO:0000256" key="9">
    <source>
        <dbReference type="ARBA" id="ARBA00023125"/>
    </source>
</evidence>
<dbReference type="GO" id="GO:0000978">
    <property type="term" value="F:RNA polymerase II cis-regulatory region sequence-specific DNA binding"/>
    <property type="evidence" value="ECO:0007669"/>
    <property type="project" value="TreeGrafter"/>
</dbReference>
<dbReference type="PANTHER" id="PTHR23226:SF416">
    <property type="entry name" value="FI01424P"/>
    <property type="match status" value="1"/>
</dbReference>
<dbReference type="InterPro" id="IPR038269">
    <property type="entry name" value="SCAN_sf"/>
</dbReference>
<dbReference type="SMART" id="SM00431">
    <property type="entry name" value="SCAN"/>
    <property type="match status" value="1"/>
</dbReference>
<evidence type="ECO:0000256" key="3">
    <source>
        <dbReference type="ARBA" id="ARBA00006991"/>
    </source>
</evidence>
<sequence>MAEQGMESIWPHGGVGSHAGEEGAVPEGLWMGLEIMGNFCKLNAEVDSYAYLSGKRVSPRPRAWWLPRRSSERSVLESEASGDPVLHRDDADSEASRQRFRQFQYIAEAGPREVFRKLSELCSQWLKPRMRSVEQILELLVLEQFLTILPTHLEARVSTYCPENKERLFSLIEDLQREHERPEYQIDIDDTLFEELPPVQTELMPPHRHSRSPALQLRGSAQEALGAEAWIPQSGQQELNYHAAGKCKPFLDPGPEMLEPDWSFLLEHGGEELLGSKREYEQLEPICKEPPDELVDSCMKPGSHLGESSDWEESLNLRVLMPKVPREKSYHCGQCEKCFPYRHQLAVHLKTHSGELGYKCSVCGKRFLLRSELYRHQLIHKGEKPYECAECKKQFTHGAHLAMHQKRHSEKMYQCVQCRRKFLYKSSLMEHMKTHTREQSYGCYCCEKSFSSWTALILHQKTHTEEKPFACDHCEKRYRQRSSLMVHVRIHTGEKPYKCSHCSKSFRKKSGLIAHQAAHFREEFPEHVEVPGFCTE</sequence>
<dbReference type="KEGG" id="ccan:109679916"/>
<dbReference type="GO" id="GO:0005694">
    <property type="term" value="C:chromosome"/>
    <property type="evidence" value="ECO:0007669"/>
    <property type="project" value="UniProtKB-ARBA"/>
</dbReference>
<keyword evidence="7" id="KW-0862">Zinc</keyword>
<dbReference type="InterPro" id="IPR013087">
    <property type="entry name" value="Znf_C2H2_type"/>
</dbReference>
<reference evidence="16" key="1">
    <citation type="submission" date="2025-08" db="UniProtKB">
        <authorList>
            <consortium name="RefSeq"/>
        </authorList>
    </citation>
    <scope>IDENTIFICATION</scope>
    <source>
        <tissue evidence="16">Leukocyte</tissue>
    </source>
</reference>
<protein>
    <submittedName>
        <fullName evidence="16">Zinc finger protein 449-like</fullName>
    </submittedName>
</protein>
<keyword evidence="10" id="KW-0804">Transcription</keyword>
<feature type="domain" description="SCAN box" evidence="15">
    <location>
        <begin position="97"/>
        <end position="178"/>
    </location>
</feature>
<comment type="similarity">
    <text evidence="3">Belongs to the krueppel C2H2-type zinc-finger protein family.</text>
</comment>